<dbReference type="InterPro" id="IPR029044">
    <property type="entry name" value="Nucleotide-diphossugar_trans"/>
</dbReference>
<keyword evidence="12 14" id="KW-0472">Membrane</keyword>
<dbReference type="InterPro" id="IPR001173">
    <property type="entry name" value="Glyco_trans_2-like"/>
</dbReference>
<proteinExistence type="inferred from homology"/>
<evidence type="ECO:0000256" key="5">
    <source>
        <dbReference type="ARBA" id="ARBA00012583"/>
    </source>
</evidence>
<dbReference type="STRING" id="1838280.A6M21_11230"/>
<accession>A0A1B7LEA3</accession>
<dbReference type="InterPro" id="IPR007267">
    <property type="entry name" value="GtrA_DPMS_TM"/>
</dbReference>
<dbReference type="EC" id="2.4.1.117" evidence="5"/>
<dbReference type="Gene3D" id="3.90.550.10">
    <property type="entry name" value="Spore Coat Polysaccharide Biosynthesis Protein SpsA, Chain A"/>
    <property type="match status" value="1"/>
</dbReference>
<evidence type="ECO:0000256" key="8">
    <source>
        <dbReference type="ARBA" id="ARBA00022692"/>
    </source>
</evidence>
<keyword evidence="6" id="KW-0328">Glycosyltransferase</keyword>
<keyword evidence="9" id="KW-0256">Endoplasmic reticulum</keyword>
<comment type="pathway">
    <text evidence="3">Protein modification; protein glycosylation.</text>
</comment>
<reference evidence="17 18" key="1">
    <citation type="submission" date="2016-04" db="EMBL/GenBank/DDBJ databases">
        <authorList>
            <person name="Evans L.H."/>
            <person name="Alamgir A."/>
            <person name="Owens N."/>
            <person name="Weber N.D."/>
            <person name="Virtaneva K."/>
            <person name="Barbian K."/>
            <person name="Babar A."/>
            <person name="Rosenke K."/>
        </authorList>
    </citation>
    <scope>NUCLEOTIDE SEQUENCE [LARGE SCALE GENOMIC DNA]</scope>
    <source>
        <strain evidence="17 18">LMa1</strain>
    </source>
</reference>
<dbReference type="EMBL" id="LYVF01000164">
    <property type="protein sequence ID" value="OAT81433.1"/>
    <property type="molecule type" value="Genomic_DNA"/>
</dbReference>
<comment type="subcellular location">
    <subcellularLocation>
        <location evidence="2">Endoplasmic reticulum membrane</location>
        <topology evidence="2">Single-pass membrane protein</topology>
    </subcellularLocation>
    <subcellularLocation>
        <location evidence="1">Membrane</location>
        <topology evidence="1">Multi-pass membrane protein</topology>
    </subcellularLocation>
</comment>
<dbReference type="OrthoDB" id="9810303at2"/>
<keyword evidence="8 14" id="KW-0812">Transmembrane</keyword>
<keyword evidence="7" id="KW-0808">Transferase</keyword>
<dbReference type="GO" id="GO:0004581">
    <property type="term" value="F:dolichyl-phosphate beta-glucosyltransferase activity"/>
    <property type="evidence" value="ECO:0007669"/>
    <property type="project" value="UniProtKB-EC"/>
</dbReference>
<dbReference type="GO" id="GO:0006487">
    <property type="term" value="P:protein N-linked glycosylation"/>
    <property type="evidence" value="ECO:0007669"/>
    <property type="project" value="TreeGrafter"/>
</dbReference>
<evidence type="ECO:0000256" key="14">
    <source>
        <dbReference type="SAM" id="Phobius"/>
    </source>
</evidence>
<evidence type="ECO:0000259" key="16">
    <source>
        <dbReference type="Pfam" id="PF04138"/>
    </source>
</evidence>
<evidence type="ECO:0000256" key="6">
    <source>
        <dbReference type="ARBA" id="ARBA00022676"/>
    </source>
</evidence>
<evidence type="ECO:0000256" key="12">
    <source>
        <dbReference type="ARBA" id="ARBA00023136"/>
    </source>
</evidence>
<dbReference type="PANTHER" id="PTHR10859">
    <property type="entry name" value="GLYCOSYL TRANSFERASE"/>
    <property type="match status" value="1"/>
</dbReference>
<evidence type="ECO:0000256" key="13">
    <source>
        <dbReference type="ARBA" id="ARBA00045097"/>
    </source>
</evidence>
<evidence type="ECO:0000256" key="11">
    <source>
        <dbReference type="ARBA" id="ARBA00022989"/>
    </source>
</evidence>
<comment type="similarity">
    <text evidence="4">Belongs to the glycosyltransferase 2 family.</text>
</comment>
<evidence type="ECO:0000256" key="1">
    <source>
        <dbReference type="ARBA" id="ARBA00004141"/>
    </source>
</evidence>
<dbReference type="GO" id="GO:0000271">
    <property type="term" value="P:polysaccharide biosynthetic process"/>
    <property type="evidence" value="ECO:0007669"/>
    <property type="project" value="InterPro"/>
</dbReference>
<comment type="catalytic activity">
    <reaction evidence="13">
        <text>a di-trans,poly-cis-dolichyl phosphate + UDP-alpha-D-glucose = a di-trans,poly-cis-dolichyl beta-D-glucosyl phosphate + UDP</text>
        <dbReference type="Rhea" id="RHEA:15401"/>
        <dbReference type="Rhea" id="RHEA-COMP:19498"/>
        <dbReference type="Rhea" id="RHEA-COMP:19502"/>
        <dbReference type="ChEBI" id="CHEBI:57525"/>
        <dbReference type="ChEBI" id="CHEBI:57683"/>
        <dbReference type="ChEBI" id="CHEBI:58223"/>
        <dbReference type="ChEBI" id="CHEBI:58885"/>
        <dbReference type="EC" id="2.4.1.117"/>
    </reaction>
    <physiologicalReaction direction="left-to-right" evidence="13">
        <dbReference type="Rhea" id="RHEA:15402"/>
    </physiologicalReaction>
</comment>
<evidence type="ECO:0000256" key="3">
    <source>
        <dbReference type="ARBA" id="ARBA00004922"/>
    </source>
</evidence>
<feature type="domain" description="GtrA/DPMS transmembrane" evidence="16">
    <location>
        <begin position="12"/>
        <end position="134"/>
    </location>
</feature>
<feature type="domain" description="Glycosyltransferase 2-like" evidence="15">
    <location>
        <begin position="158"/>
        <end position="319"/>
    </location>
</feature>
<evidence type="ECO:0000256" key="9">
    <source>
        <dbReference type="ARBA" id="ARBA00022824"/>
    </source>
</evidence>
<gene>
    <name evidence="17" type="ORF">A6M21_11230</name>
</gene>
<dbReference type="InterPro" id="IPR035518">
    <property type="entry name" value="DPG_synthase"/>
</dbReference>
<dbReference type="PANTHER" id="PTHR10859:SF91">
    <property type="entry name" value="DOLICHYL-PHOSPHATE BETA-GLUCOSYLTRANSFERASE"/>
    <property type="match status" value="1"/>
</dbReference>
<evidence type="ECO:0000313" key="17">
    <source>
        <dbReference type="EMBL" id="OAT81433.1"/>
    </source>
</evidence>
<dbReference type="RefSeq" id="WP_066668647.1">
    <property type="nucleotide sequence ID" value="NZ_LYVF01000164.1"/>
</dbReference>
<dbReference type="GO" id="GO:0016020">
    <property type="term" value="C:membrane"/>
    <property type="evidence" value="ECO:0007669"/>
    <property type="project" value="UniProtKB-SubCell"/>
</dbReference>
<sequence length="403" mass="44751">MTDVKLLARLTKYTITGTVNTVIDFAVYNLIILFWGTGGVVAMLANTLGFACANLNSYLMNSFWTFRDCSRRGGREGLRFFLAGLGTLGISSTLLWALLSGNPGGGPAWLNLAKLTAGLAGSGINFILYRLVVFRRRTAAIPAEQWPAAQLYPGCYLSLIIPAYNEADRIGRTLQEAGEYLLRLQRPVELLVVDDGSTDDTARKVLAARARFPFIRLISQPANRGKGAAVRRGIQEATGELAVFFDADLSFPVEKLSDFIFQLEKGYAAVLGSRVNAGREACAGRWRPLVSRGARLMAHVLGLGAVGDTQCGFKGFRRREILPLLSRTRIDRFAFDLEWIYLIRRRGLTVAEIPLTWQHRSGSSVRWPDILESLLSVLKIRLWAWEGVYDLPVKKKTNAFLFI</sequence>
<dbReference type="Pfam" id="PF00535">
    <property type="entry name" value="Glycos_transf_2"/>
    <property type="match status" value="1"/>
</dbReference>
<evidence type="ECO:0000256" key="10">
    <source>
        <dbReference type="ARBA" id="ARBA00022968"/>
    </source>
</evidence>
<feature type="transmembrane region" description="Helical" evidence="14">
    <location>
        <begin position="32"/>
        <end position="59"/>
    </location>
</feature>
<dbReference type="Pfam" id="PF04138">
    <property type="entry name" value="GtrA_DPMS_TM"/>
    <property type="match status" value="1"/>
</dbReference>
<dbReference type="CDD" id="cd04188">
    <property type="entry name" value="DPG_synthase"/>
    <property type="match status" value="1"/>
</dbReference>
<dbReference type="Proteomes" id="UP000078532">
    <property type="component" value="Unassembled WGS sequence"/>
</dbReference>
<dbReference type="SUPFAM" id="SSF53448">
    <property type="entry name" value="Nucleotide-diphospho-sugar transferases"/>
    <property type="match status" value="1"/>
</dbReference>
<evidence type="ECO:0000259" key="15">
    <source>
        <dbReference type="Pfam" id="PF00535"/>
    </source>
</evidence>
<organism evidence="17 18">
    <name type="scientific">Desulfotomaculum copahuensis</name>
    <dbReference type="NCBI Taxonomy" id="1838280"/>
    <lineage>
        <taxon>Bacteria</taxon>
        <taxon>Bacillati</taxon>
        <taxon>Bacillota</taxon>
        <taxon>Clostridia</taxon>
        <taxon>Eubacteriales</taxon>
        <taxon>Desulfotomaculaceae</taxon>
        <taxon>Desulfotomaculum</taxon>
    </lineage>
</organism>
<name>A0A1B7LEA3_9FIRM</name>
<dbReference type="AlphaFoldDB" id="A0A1B7LEA3"/>
<evidence type="ECO:0000256" key="2">
    <source>
        <dbReference type="ARBA" id="ARBA00004389"/>
    </source>
</evidence>
<evidence type="ECO:0000256" key="4">
    <source>
        <dbReference type="ARBA" id="ARBA00006739"/>
    </source>
</evidence>
<protein>
    <recommendedName>
        <fullName evidence="5">dolichyl-phosphate beta-glucosyltransferase</fullName>
        <ecNumber evidence="5">2.4.1.117</ecNumber>
    </recommendedName>
</protein>
<comment type="caution">
    <text evidence="17">The sequence shown here is derived from an EMBL/GenBank/DDBJ whole genome shotgun (WGS) entry which is preliminary data.</text>
</comment>
<feature type="transmembrane region" description="Helical" evidence="14">
    <location>
        <begin position="111"/>
        <end position="132"/>
    </location>
</feature>
<keyword evidence="11 14" id="KW-1133">Transmembrane helix</keyword>
<keyword evidence="18" id="KW-1185">Reference proteome</keyword>
<evidence type="ECO:0000313" key="18">
    <source>
        <dbReference type="Proteomes" id="UP000078532"/>
    </source>
</evidence>
<feature type="transmembrane region" description="Helical" evidence="14">
    <location>
        <begin position="80"/>
        <end position="99"/>
    </location>
</feature>
<keyword evidence="10" id="KW-0735">Signal-anchor</keyword>
<evidence type="ECO:0000256" key="7">
    <source>
        <dbReference type="ARBA" id="ARBA00022679"/>
    </source>
</evidence>